<evidence type="ECO:0000256" key="4">
    <source>
        <dbReference type="ARBA" id="ARBA00023224"/>
    </source>
</evidence>
<evidence type="ECO:0000256" key="7">
    <source>
        <dbReference type="SAM" id="Phobius"/>
    </source>
</evidence>
<evidence type="ECO:0000259" key="8">
    <source>
        <dbReference type="PROSITE" id="PS50111"/>
    </source>
</evidence>
<evidence type="ECO:0000256" key="6">
    <source>
        <dbReference type="PROSITE-ProRule" id="PRU00284"/>
    </source>
</evidence>
<dbReference type="CDD" id="cd11386">
    <property type="entry name" value="MCP_signal"/>
    <property type="match status" value="1"/>
</dbReference>
<dbReference type="EMBL" id="QPJJ01000005">
    <property type="protein sequence ID" value="RCW71991.1"/>
    <property type="molecule type" value="Genomic_DNA"/>
</dbReference>
<protein>
    <submittedName>
        <fullName evidence="10">Methyl-accepting chemotaxis protein</fullName>
    </submittedName>
</protein>
<keyword evidence="4 6" id="KW-0807">Transducer</keyword>
<dbReference type="AlphaFoldDB" id="A0A368XVH6"/>
<dbReference type="PANTHER" id="PTHR32089:SF112">
    <property type="entry name" value="LYSOZYME-LIKE PROTEIN-RELATED"/>
    <property type="match status" value="1"/>
</dbReference>
<dbReference type="CDD" id="cd18773">
    <property type="entry name" value="PDC1_HK_sensor"/>
    <property type="match status" value="1"/>
</dbReference>
<keyword evidence="7" id="KW-1133">Transmembrane helix</keyword>
<proteinExistence type="inferred from homology"/>
<sequence>MKKIKQIKFKLPLIMVILLIVPLVTISYLTYQKTEILEKAIIPKHELEAISSEFEAIFLEYESILTSLSQNEELQYQTLSNINVENHEAANMPNANDPILTFYYQEFFETEKEAHDFLINLYMGTSEGALYLDNIPAEEVDLSNYDPTETEWYEKAINEDGVIWTSPYIDTASGMPIITLAKRLVNESNEVIGVVGMDFEMAKLATMLRNEILQSTLIAGAISIIVGLVIVYLFVRVMLYNLRQIHFEMNRIAEGDLSGENITTKSEDEFREVAYAVNNMKDRLYKMINQVMTASGKVTLQSDTLSNSADSVKEGSEQIAATMEELSTGTESQANSASDLSAFMENFNNNVSSASTNVGDVAGNAMSVQNMSENGREKMHTSINQMELINKNVKEAMVKVNGLDEKSQEINGIVSVIKDIAGQTNLLALNAAIEAARAGEEGKGFAVVADEVRKLAEQVTLSISDITGIVEGIQTETKVVTSTLESGYNAVEIGSKQIEETGNSFESINTSIGSMVVQMKSIVSELDGITNSSEEMSRSIDEIASVSEESAAAVEETAASAEEVNGSMEDVSSSAKELAALAENLKTEITKFKLV</sequence>
<dbReference type="Gene3D" id="3.30.450.20">
    <property type="entry name" value="PAS domain"/>
    <property type="match status" value="1"/>
</dbReference>
<comment type="subcellular location">
    <subcellularLocation>
        <location evidence="1">Cell membrane</location>
    </subcellularLocation>
</comment>
<dbReference type="SUPFAM" id="SSF58104">
    <property type="entry name" value="Methyl-accepting chemotaxis protein (MCP) signaling domain"/>
    <property type="match status" value="1"/>
</dbReference>
<keyword evidence="2" id="KW-1003">Cell membrane</keyword>
<accession>A0A368XVH6</accession>
<dbReference type="Gene3D" id="1.10.287.950">
    <property type="entry name" value="Methyl-accepting chemotaxis protein"/>
    <property type="match status" value="1"/>
</dbReference>
<evidence type="ECO:0000313" key="11">
    <source>
        <dbReference type="Proteomes" id="UP000252585"/>
    </source>
</evidence>
<dbReference type="GO" id="GO:0005886">
    <property type="term" value="C:plasma membrane"/>
    <property type="evidence" value="ECO:0007669"/>
    <property type="project" value="UniProtKB-SubCell"/>
</dbReference>
<dbReference type="Pfam" id="PF00015">
    <property type="entry name" value="MCPsignal"/>
    <property type="match status" value="1"/>
</dbReference>
<reference evidence="10 11" key="1">
    <citation type="submission" date="2018-07" db="EMBL/GenBank/DDBJ databases">
        <title>Genomic Encyclopedia of Type Strains, Phase IV (KMG-IV): sequencing the most valuable type-strain genomes for metagenomic binning, comparative biology and taxonomic classification.</title>
        <authorList>
            <person name="Goeker M."/>
        </authorList>
    </citation>
    <scope>NUCLEOTIDE SEQUENCE [LARGE SCALE GENOMIC DNA]</scope>
    <source>
        <strain evidence="10 11">DSM 27696</strain>
    </source>
</reference>
<dbReference type="SMART" id="SM00283">
    <property type="entry name" value="MA"/>
    <property type="match status" value="1"/>
</dbReference>
<feature type="transmembrane region" description="Helical" evidence="7">
    <location>
        <begin position="217"/>
        <end position="239"/>
    </location>
</feature>
<evidence type="ECO:0000256" key="5">
    <source>
        <dbReference type="ARBA" id="ARBA00029447"/>
    </source>
</evidence>
<evidence type="ECO:0000259" key="9">
    <source>
        <dbReference type="PROSITE" id="PS50885"/>
    </source>
</evidence>
<feature type="domain" description="Methyl-accepting transducer" evidence="8">
    <location>
        <begin position="308"/>
        <end position="565"/>
    </location>
</feature>
<evidence type="ECO:0000256" key="3">
    <source>
        <dbReference type="ARBA" id="ARBA00023136"/>
    </source>
</evidence>
<feature type="transmembrane region" description="Helical" evidence="7">
    <location>
        <begin position="12"/>
        <end position="31"/>
    </location>
</feature>
<dbReference type="InterPro" id="IPR029151">
    <property type="entry name" value="Sensor-like_sf"/>
</dbReference>
<evidence type="ECO:0000256" key="1">
    <source>
        <dbReference type="ARBA" id="ARBA00004236"/>
    </source>
</evidence>
<dbReference type="OrthoDB" id="9760371at2"/>
<evidence type="ECO:0000313" key="10">
    <source>
        <dbReference type="EMBL" id="RCW71991.1"/>
    </source>
</evidence>
<dbReference type="PANTHER" id="PTHR32089">
    <property type="entry name" value="METHYL-ACCEPTING CHEMOTAXIS PROTEIN MCPB"/>
    <property type="match status" value="1"/>
</dbReference>
<dbReference type="PROSITE" id="PS50111">
    <property type="entry name" value="CHEMOTAXIS_TRANSDUC_2"/>
    <property type="match status" value="1"/>
</dbReference>
<gene>
    <name evidence="10" type="ORF">DFR57_105176</name>
</gene>
<keyword evidence="3 7" id="KW-0472">Membrane</keyword>
<dbReference type="RefSeq" id="WP_114352541.1">
    <property type="nucleotide sequence ID" value="NZ_QPJJ01000005.1"/>
</dbReference>
<organism evidence="10 11">
    <name type="scientific">Saliterribacillus persicus</name>
    <dbReference type="NCBI Taxonomy" id="930114"/>
    <lineage>
        <taxon>Bacteria</taxon>
        <taxon>Bacillati</taxon>
        <taxon>Bacillota</taxon>
        <taxon>Bacilli</taxon>
        <taxon>Bacillales</taxon>
        <taxon>Bacillaceae</taxon>
        <taxon>Saliterribacillus</taxon>
    </lineage>
</organism>
<dbReference type="InterPro" id="IPR003660">
    <property type="entry name" value="HAMP_dom"/>
</dbReference>
<feature type="domain" description="HAMP" evidence="9">
    <location>
        <begin position="249"/>
        <end position="289"/>
    </location>
</feature>
<dbReference type="GO" id="GO:0007165">
    <property type="term" value="P:signal transduction"/>
    <property type="evidence" value="ECO:0007669"/>
    <property type="project" value="UniProtKB-KW"/>
</dbReference>
<dbReference type="CDD" id="cd06225">
    <property type="entry name" value="HAMP"/>
    <property type="match status" value="1"/>
</dbReference>
<dbReference type="PROSITE" id="PS50885">
    <property type="entry name" value="HAMP"/>
    <property type="match status" value="1"/>
</dbReference>
<comment type="similarity">
    <text evidence="5">Belongs to the methyl-accepting chemotaxis (MCP) protein family.</text>
</comment>
<dbReference type="Pfam" id="PF22673">
    <property type="entry name" value="MCP-like_PDC_1"/>
    <property type="match status" value="1"/>
</dbReference>
<comment type="caution">
    <text evidence="10">The sequence shown here is derived from an EMBL/GenBank/DDBJ whole genome shotgun (WGS) entry which is preliminary data.</text>
</comment>
<name>A0A368XVH6_9BACI</name>
<dbReference type="InterPro" id="IPR004089">
    <property type="entry name" value="MCPsignal_dom"/>
</dbReference>
<keyword evidence="7" id="KW-0812">Transmembrane</keyword>
<evidence type="ECO:0000256" key="2">
    <source>
        <dbReference type="ARBA" id="ARBA00022475"/>
    </source>
</evidence>
<dbReference type="Proteomes" id="UP000252585">
    <property type="component" value="Unassembled WGS sequence"/>
</dbReference>
<dbReference type="Pfam" id="PF00672">
    <property type="entry name" value="HAMP"/>
    <property type="match status" value="1"/>
</dbReference>
<keyword evidence="11" id="KW-1185">Reference proteome</keyword>
<dbReference type="SUPFAM" id="SSF103190">
    <property type="entry name" value="Sensory domain-like"/>
    <property type="match status" value="1"/>
</dbReference>